<accession>A0A0K1P608</accession>
<dbReference type="PROSITE" id="PS51257">
    <property type="entry name" value="PROKAR_LIPOPROTEIN"/>
    <property type="match status" value="1"/>
</dbReference>
<proteinExistence type="predicted"/>
<dbReference type="RefSeq" id="WP_075048340.1">
    <property type="nucleotide sequence ID" value="NZ_CP012328.1"/>
</dbReference>
<dbReference type="Proteomes" id="UP000067243">
    <property type="component" value="Chromosome"/>
</dbReference>
<sequence length="262" mass="30432">MKKILSLLTALSMSSTSISVISCEQIESFPSKHANVNTTTLEKFFLPENNLKPYNTKYMELINNSWEHIGFNNNISTHKIDHSIVDISEKELLTDFFNSLVNLYTPSKDKNNLYDFTGLTFYIENIFLNLISVDVNLELTVNSDIAITIKKGWKTVGKILLTLENDIPYNINETIYFINKIFYSTKFVKSITKNEDKKTIDVFDFIINSNLNEKNFDEFFEDITIKSKLISNLSFAKKQFSFVNDKDILYLTFNNFKYKIIS</sequence>
<feature type="chain" id="PRO_5009779605" description="Lipoprotein" evidence="1">
    <location>
        <begin position="20"/>
        <end position="262"/>
    </location>
</feature>
<evidence type="ECO:0000313" key="3">
    <source>
        <dbReference type="Proteomes" id="UP000067243"/>
    </source>
</evidence>
<organism evidence="2 3">
    <name type="scientific">Spiroplasma turonicum</name>
    <dbReference type="NCBI Taxonomy" id="216946"/>
    <lineage>
        <taxon>Bacteria</taxon>
        <taxon>Bacillati</taxon>
        <taxon>Mycoplasmatota</taxon>
        <taxon>Mollicutes</taxon>
        <taxon>Entomoplasmatales</taxon>
        <taxon>Spiroplasmataceae</taxon>
        <taxon>Spiroplasma</taxon>
    </lineage>
</organism>
<gene>
    <name evidence="2" type="ORF">STURON_00502</name>
</gene>
<evidence type="ECO:0008006" key="4">
    <source>
        <dbReference type="Google" id="ProtNLM"/>
    </source>
</evidence>
<name>A0A0K1P608_9MOLU</name>
<evidence type="ECO:0000313" key="2">
    <source>
        <dbReference type="EMBL" id="AKU79748.1"/>
    </source>
</evidence>
<keyword evidence="1" id="KW-0732">Signal</keyword>
<feature type="signal peptide" evidence="1">
    <location>
        <begin position="1"/>
        <end position="19"/>
    </location>
</feature>
<evidence type="ECO:0000256" key="1">
    <source>
        <dbReference type="SAM" id="SignalP"/>
    </source>
</evidence>
<keyword evidence="3" id="KW-1185">Reference proteome</keyword>
<dbReference type="STRING" id="216946.STURO_v1c05000"/>
<protein>
    <recommendedName>
        <fullName evidence="4">Lipoprotein</fullName>
    </recommendedName>
</protein>
<dbReference type="PATRIC" id="fig|216946.3.peg.504"/>
<reference evidence="2 3" key="1">
    <citation type="journal article" date="2015" name="Genome Announc.">
        <title>Complete Genome Sequence of Spiroplasma turonicum Strain Tab4cT, a Parasite of a Horse Fly, Haematopota sp. (Diptera: Tabanidae).</title>
        <authorList>
            <person name="Davis R.E."/>
            <person name="Shao J."/>
            <person name="Zhao Y."/>
            <person name="Gasparich G.E."/>
            <person name="Gaynor B.J."/>
            <person name="Donofrio N."/>
        </authorList>
    </citation>
    <scope>NUCLEOTIDE SEQUENCE [LARGE SCALE GENOMIC DNA]</scope>
    <source>
        <strain evidence="2 3">Tab4c</strain>
    </source>
</reference>
<dbReference type="AlphaFoldDB" id="A0A0K1P608"/>
<dbReference type="KEGG" id="stur:STURON_00502"/>
<dbReference type="EMBL" id="CP012328">
    <property type="protein sequence ID" value="AKU79748.1"/>
    <property type="molecule type" value="Genomic_DNA"/>
</dbReference>
<dbReference type="OrthoDB" id="388931at2"/>